<protein>
    <recommendedName>
        <fullName evidence="6">Glycoside hydrolase family 5 domain-containing protein</fullName>
    </recommendedName>
</protein>
<keyword evidence="4" id="KW-0961">Cell wall biogenesis/degradation</keyword>
<evidence type="ECO:0000256" key="5">
    <source>
        <dbReference type="RuleBase" id="RU361153"/>
    </source>
</evidence>
<dbReference type="InterPro" id="IPR017853">
    <property type="entry name" value="GH"/>
</dbReference>
<keyword evidence="3 5" id="KW-0326">Glycosidase</keyword>
<organism evidence="7 8">
    <name type="scientific">Zalerion maritima</name>
    <dbReference type="NCBI Taxonomy" id="339359"/>
    <lineage>
        <taxon>Eukaryota</taxon>
        <taxon>Fungi</taxon>
        <taxon>Dikarya</taxon>
        <taxon>Ascomycota</taxon>
        <taxon>Pezizomycotina</taxon>
        <taxon>Sordariomycetes</taxon>
        <taxon>Lulworthiomycetidae</taxon>
        <taxon>Lulworthiales</taxon>
        <taxon>Lulworthiaceae</taxon>
        <taxon>Zalerion</taxon>
    </lineage>
</organism>
<name>A0AAD5RGE5_9PEZI</name>
<dbReference type="PANTHER" id="PTHR31297">
    <property type="entry name" value="GLUCAN ENDO-1,6-BETA-GLUCOSIDASE B"/>
    <property type="match status" value="1"/>
</dbReference>
<proteinExistence type="inferred from homology"/>
<accession>A0AAD5RGE5</accession>
<dbReference type="GO" id="GO:0071555">
    <property type="term" value="P:cell wall organization"/>
    <property type="evidence" value="ECO:0007669"/>
    <property type="project" value="UniProtKB-KW"/>
</dbReference>
<evidence type="ECO:0000256" key="4">
    <source>
        <dbReference type="ARBA" id="ARBA00023316"/>
    </source>
</evidence>
<comment type="similarity">
    <text evidence="1 5">Belongs to the glycosyl hydrolase 5 (cellulase A) family.</text>
</comment>
<evidence type="ECO:0000256" key="2">
    <source>
        <dbReference type="ARBA" id="ARBA00022801"/>
    </source>
</evidence>
<comment type="caution">
    <text evidence="7">The sequence shown here is derived from an EMBL/GenBank/DDBJ whole genome shotgun (WGS) entry which is preliminary data.</text>
</comment>
<dbReference type="SUPFAM" id="SSF51445">
    <property type="entry name" value="(Trans)glycosidases"/>
    <property type="match status" value="1"/>
</dbReference>
<feature type="domain" description="Glycoside hydrolase family 5" evidence="6">
    <location>
        <begin position="86"/>
        <end position="350"/>
    </location>
</feature>
<dbReference type="GO" id="GO:0008422">
    <property type="term" value="F:beta-glucosidase activity"/>
    <property type="evidence" value="ECO:0007669"/>
    <property type="project" value="TreeGrafter"/>
</dbReference>
<dbReference type="GO" id="GO:0009251">
    <property type="term" value="P:glucan catabolic process"/>
    <property type="evidence" value="ECO:0007669"/>
    <property type="project" value="TreeGrafter"/>
</dbReference>
<dbReference type="GO" id="GO:0005576">
    <property type="term" value="C:extracellular region"/>
    <property type="evidence" value="ECO:0007669"/>
    <property type="project" value="TreeGrafter"/>
</dbReference>
<dbReference type="Proteomes" id="UP001201980">
    <property type="component" value="Unassembled WGS sequence"/>
</dbReference>
<keyword evidence="8" id="KW-1185">Reference proteome</keyword>
<dbReference type="Pfam" id="PF00150">
    <property type="entry name" value="Cellulase"/>
    <property type="match status" value="1"/>
</dbReference>
<dbReference type="AlphaFoldDB" id="A0AAD5RGE5"/>
<dbReference type="Gene3D" id="3.20.20.80">
    <property type="entry name" value="Glycosidases"/>
    <property type="match status" value="1"/>
</dbReference>
<dbReference type="GO" id="GO:0009986">
    <property type="term" value="C:cell surface"/>
    <property type="evidence" value="ECO:0007669"/>
    <property type="project" value="TreeGrafter"/>
</dbReference>
<evidence type="ECO:0000256" key="1">
    <source>
        <dbReference type="ARBA" id="ARBA00005641"/>
    </source>
</evidence>
<dbReference type="InterPro" id="IPR050386">
    <property type="entry name" value="Glycosyl_hydrolase_5"/>
</dbReference>
<evidence type="ECO:0000256" key="3">
    <source>
        <dbReference type="ARBA" id="ARBA00023295"/>
    </source>
</evidence>
<evidence type="ECO:0000313" key="7">
    <source>
        <dbReference type="EMBL" id="KAJ2892231.1"/>
    </source>
</evidence>
<dbReference type="FunFam" id="3.20.20.80:FF:000130">
    <property type="entry name" value="Endoglucanase C"/>
    <property type="match status" value="1"/>
</dbReference>
<evidence type="ECO:0000313" key="8">
    <source>
        <dbReference type="Proteomes" id="UP001201980"/>
    </source>
</evidence>
<sequence length="509" mass="57025">MASPTPTPSRNPPCVLLRTRGTSIITPSGKPIILKGCGIGGFLNMENFITGYSGHEHEHRHQLTTVLGPALADFYFSTLIKSFFSSSDAQFIASLGLNCVRIPFNYRHFIDPLNPAVLKPEGFELLDHVVEVCGQHNLYVILDLHAAPGGQNQDWHSDSGISRALFWEFRSHQDLAIRLWESLARRYVGNPVVAGYNPLNEPADPSPQAAGLVSFYSRAEKAIRAVDKDHILFLDGNTYAMDFSAFPAAPFENTVYSIHDYSLYGFPIAGREQYAGSAEQKAKLLSQFRRKAAYMKDKGVPVWNGEFGPVYADAGAEGAEAINEKRYAMLAEQLRIYREEGGGVGWSIWLYKDIGHQGMVHASASSPYLSLVRPFLEKKKALGLDFWGAADKRKVDGEVYDPFFSRLEEMVPDKFRGAKYPGIWSFRRQFERAIREGLLSEYVGWELAELFRGKTKEELRELAESFKFEKCVVRTGLNEILTRDAQVGANRWEGESWEKGKGKGKGKGD</sequence>
<reference evidence="7" key="1">
    <citation type="submission" date="2022-07" db="EMBL/GenBank/DDBJ databases">
        <title>Draft genome sequence of Zalerion maritima ATCC 34329, a (micro)plastics degrading marine fungus.</title>
        <authorList>
            <person name="Paco A."/>
            <person name="Goncalves M.F.M."/>
            <person name="Rocha-Santos T.A.P."/>
            <person name="Alves A."/>
        </authorList>
    </citation>
    <scope>NUCLEOTIDE SEQUENCE</scope>
    <source>
        <strain evidence="7">ATCC 34329</strain>
    </source>
</reference>
<evidence type="ECO:0000259" key="6">
    <source>
        <dbReference type="Pfam" id="PF00150"/>
    </source>
</evidence>
<dbReference type="InterPro" id="IPR001547">
    <property type="entry name" value="Glyco_hydro_5"/>
</dbReference>
<keyword evidence="2 5" id="KW-0378">Hydrolase</keyword>
<dbReference type="PANTHER" id="PTHR31297:SF13">
    <property type="entry name" value="PUTATIVE-RELATED"/>
    <property type="match status" value="1"/>
</dbReference>
<dbReference type="EMBL" id="JAKWBI020000857">
    <property type="protein sequence ID" value="KAJ2892231.1"/>
    <property type="molecule type" value="Genomic_DNA"/>
</dbReference>
<gene>
    <name evidence="7" type="ORF">MKZ38_010100</name>
</gene>